<organism evidence="3 4">
    <name type="scientific">Neorhodopirellula pilleata</name>
    <dbReference type="NCBI Taxonomy" id="2714738"/>
    <lineage>
        <taxon>Bacteria</taxon>
        <taxon>Pseudomonadati</taxon>
        <taxon>Planctomycetota</taxon>
        <taxon>Planctomycetia</taxon>
        <taxon>Pirellulales</taxon>
        <taxon>Pirellulaceae</taxon>
        <taxon>Neorhodopirellula</taxon>
    </lineage>
</organism>
<evidence type="ECO:0000313" key="4">
    <source>
        <dbReference type="Proteomes" id="UP000316213"/>
    </source>
</evidence>
<dbReference type="SUPFAM" id="SSF49899">
    <property type="entry name" value="Concanavalin A-like lectins/glucanases"/>
    <property type="match status" value="1"/>
</dbReference>
<dbReference type="EMBL" id="SJPM01000050">
    <property type="protein sequence ID" value="TWT85191.1"/>
    <property type="molecule type" value="Genomic_DNA"/>
</dbReference>
<keyword evidence="1" id="KW-1133">Transmembrane helix</keyword>
<comment type="caution">
    <text evidence="3">The sequence shown here is derived from an EMBL/GenBank/DDBJ whole genome shotgun (WGS) entry which is preliminary data.</text>
</comment>
<protein>
    <submittedName>
        <fullName evidence="3">FecR protein</fullName>
    </submittedName>
</protein>
<dbReference type="Proteomes" id="UP000316213">
    <property type="component" value="Unassembled WGS sequence"/>
</dbReference>
<dbReference type="Pfam" id="PF04773">
    <property type="entry name" value="FecR"/>
    <property type="match status" value="1"/>
</dbReference>
<feature type="domain" description="FecR protein" evidence="2">
    <location>
        <begin position="160"/>
        <end position="241"/>
    </location>
</feature>
<feature type="transmembrane region" description="Helical" evidence="1">
    <location>
        <begin position="80"/>
        <end position="101"/>
    </location>
</feature>
<dbReference type="InterPro" id="IPR013320">
    <property type="entry name" value="ConA-like_dom_sf"/>
</dbReference>
<proteinExistence type="predicted"/>
<evidence type="ECO:0000259" key="2">
    <source>
        <dbReference type="Pfam" id="PF04773"/>
    </source>
</evidence>
<name>A0A5C5ZEB9_9BACT</name>
<keyword evidence="1" id="KW-0812">Transmembrane</keyword>
<dbReference type="InterPro" id="IPR006860">
    <property type="entry name" value="FecR"/>
</dbReference>
<dbReference type="PANTHER" id="PTHR30273:SF2">
    <property type="entry name" value="PROTEIN FECR"/>
    <property type="match status" value="1"/>
</dbReference>
<evidence type="ECO:0000313" key="3">
    <source>
        <dbReference type="EMBL" id="TWT85191.1"/>
    </source>
</evidence>
<dbReference type="Gene3D" id="2.60.120.200">
    <property type="match status" value="1"/>
</dbReference>
<dbReference type="RefSeq" id="WP_146583032.1">
    <property type="nucleotide sequence ID" value="NZ_SJPM01000050.1"/>
</dbReference>
<dbReference type="OrthoDB" id="258532at2"/>
<reference evidence="3 4" key="1">
    <citation type="submission" date="2019-02" db="EMBL/GenBank/DDBJ databases">
        <title>Deep-cultivation of Planctomycetes and their phenomic and genomic characterization uncovers novel biology.</title>
        <authorList>
            <person name="Wiegand S."/>
            <person name="Jogler M."/>
            <person name="Boedeker C."/>
            <person name="Pinto D."/>
            <person name="Vollmers J."/>
            <person name="Rivas-Marin E."/>
            <person name="Kohn T."/>
            <person name="Peeters S.H."/>
            <person name="Heuer A."/>
            <person name="Rast P."/>
            <person name="Oberbeckmann S."/>
            <person name="Bunk B."/>
            <person name="Jeske O."/>
            <person name="Meyerdierks A."/>
            <person name="Storesund J.E."/>
            <person name="Kallscheuer N."/>
            <person name="Luecker S."/>
            <person name="Lage O.M."/>
            <person name="Pohl T."/>
            <person name="Merkel B.J."/>
            <person name="Hornburger P."/>
            <person name="Mueller R.-W."/>
            <person name="Bruemmer F."/>
            <person name="Labrenz M."/>
            <person name="Spormann A.M."/>
            <person name="Op Den Camp H."/>
            <person name="Overmann J."/>
            <person name="Amann R."/>
            <person name="Jetten M.S.M."/>
            <person name="Mascher T."/>
            <person name="Medema M.H."/>
            <person name="Devos D.P."/>
            <person name="Kaster A.-K."/>
            <person name="Ovreas L."/>
            <person name="Rohde M."/>
            <person name="Galperin M.Y."/>
            <person name="Jogler C."/>
        </authorList>
    </citation>
    <scope>NUCLEOTIDE SEQUENCE [LARGE SCALE GENOMIC DNA]</scope>
    <source>
        <strain evidence="3 4">Pla100</strain>
    </source>
</reference>
<dbReference type="PANTHER" id="PTHR30273">
    <property type="entry name" value="PERIPLASMIC SIGNAL SENSOR AND SIGMA FACTOR ACTIVATOR FECR-RELATED"/>
    <property type="match status" value="1"/>
</dbReference>
<dbReference type="InterPro" id="IPR012373">
    <property type="entry name" value="Ferrdict_sens_TM"/>
</dbReference>
<sequence length="546" mass="60652" precursor="true">MNQEERLLLIDSLIDGSIDEADLLRIEAELIVDPDVRQQYYSRLRLNMLLEREASEATSIPTATNITQHQLINEYQPARWVKILSGALVTIAASVLLIIFLNRTDIIPTSRDSESALAAQVEPSASGFAVLSGQDGAVWSGSPLVEGDLLPTGELHLKSGRVHIELFSGVQMVIEGDAQFSIDSPMQVTMDRGIARARVPEPAQGFKIKTNNGDVIDLGTEFSINVDNGGADVHVVDGEVELQPRNSDSLRIDAGLSRRLSRSGKLVDALAPLTESVGPSEFQGFLRDKQKKRFADWLEARREIEADPRLVAYYQLQSNPSLDNRIENLAVAAAQPSSDGSVVAATPTTDRWGHSDAALDFSRIGSRVRLDVPGEYHSLTMLCWIKINSLDRWYNSLFLTDGHEDREPHWQLMDDGRVFFSVKVPRPDGISELDQPVFYSPKIWDASLNGRWIMLAVTYDVDQALVTHYLNGISISSEPIPNDQIVESIRIGPASICNWSEPMYRTDPKFVLRNLNGSMDDFALYSDALSADEILQLYRDGSPNEF</sequence>
<dbReference type="Pfam" id="PF13385">
    <property type="entry name" value="Laminin_G_3"/>
    <property type="match status" value="1"/>
</dbReference>
<keyword evidence="4" id="KW-1185">Reference proteome</keyword>
<evidence type="ECO:0000256" key="1">
    <source>
        <dbReference type="SAM" id="Phobius"/>
    </source>
</evidence>
<dbReference type="Gene3D" id="2.60.120.1440">
    <property type="match status" value="1"/>
</dbReference>
<gene>
    <name evidence="3" type="ORF">Pla100_62810</name>
</gene>
<dbReference type="AlphaFoldDB" id="A0A5C5ZEB9"/>
<accession>A0A5C5ZEB9</accession>
<dbReference type="GO" id="GO:0016989">
    <property type="term" value="F:sigma factor antagonist activity"/>
    <property type="evidence" value="ECO:0007669"/>
    <property type="project" value="TreeGrafter"/>
</dbReference>
<keyword evidence="1" id="KW-0472">Membrane</keyword>